<dbReference type="PANTHER" id="PTHR15907">
    <property type="entry name" value="DUF614 FAMILY PROTEIN-RELATED"/>
    <property type="match status" value="1"/>
</dbReference>
<name>A0A8T2T949_CERRI</name>
<dbReference type="InterPro" id="IPR006461">
    <property type="entry name" value="PLAC_motif_containing"/>
</dbReference>
<sequence>MAQEALLKDIYSNEKEPDSKNPIAVDEVKVETEDANQQAVLIAEGVPLLGTPQVQAPASPWSTGLCACLGNNDEFCSSDLEVCLLGSTFPCVLYASNAERLQPTVENTFSNHLLAYCGLFCLGNLLCGFNALAPCFSSSYRTNLRKTYNLTGSGCSNCCGENANHECVDNVADFAIHYLCHPCALCQEGREIRRRVPHPGFIRSYMAMEAPSQQVMSP</sequence>
<dbReference type="Proteomes" id="UP000825935">
    <property type="component" value="Chromosome 14"/>
</dbReference>
<dbReference type="NCBIfam" id="TIGR01571">
    <property type="entry name" value="A_thal_Cys_rich"/>
    <property type="match status" value="1"/>
</dbReference>
<gene>
    <name evidence="1" type="ORF">KP509_14G032000</name>
</gene>
<accession>A0A8T2T949</accession>
<evidence type="ECO:0000313" key="2">
    <source>
        <dbReference type="Proteomes" id="UP000825935"/>
    </source>
</evidence>
<dbReference type="OMA" id="GCCGSII"/>
<reference evidence="1" key="1">
    <citation type="submission" date="2021-08" db="EMBL/GenBank/DDBJ databases">
        <title>WGS assembly of Ceratopteris richardii.</title>
        <authorList>
            <person name="Marchant D.B."/>
            <person name="Chen G."/>
            <person name="Jenkins J."/>
            <person name="Shu S."/>
            <person name="Leebens-Mack J."/>
            <person name="Grimwood J."/>
            <person name="Schmutz J."/>
            <person name="Soltis P."/>
            <person name="Soltis D."/>
            <person name="Chen Z.-H."/>
        </authorList>
    </citation>
    <scope>NUCLEOTIDE SEQUENCE</scope>
    <source>
        <strain evidence="1">Whitten #5841</strain>
        <tissue evidence="1">Leaf</tissue>
    </source>
</reference>
<proteinExistence type="predicted"/>
<comment type="caution">
    <text evidence="1">The sequence shown here is derived from an EMBL/GenBank/DDBJ whole genome shotgun (WGS) entry which is preliminary data.</text>
</comment>
<dbReference type="AlphaFoldDB" id="A0A8T2T949"/>
<keyword evidence="2" id="KW-1185">Reference proteome</keyword>
<dbReference type="OrthoDB" id="1045822at2759"/>
<dbReference type="Pfam" id="PF04749">
    <property type="entry name" value="PLAC8"/>
    <property type="match status" value="1"/>
</dbReference>
<organism evidence="1 2">
    <name type="scientific">Ceratopteris richardii</name>
    <name type="common">Triangle waterfern</name>
    <dbReference type="NCBI Taxonomy" id="49495"/>
    <lineage>
        <taxon>Eukaryota</taxon>
        <taxon>Viridiplantae</taxon>
        <taxon>Streptophyta</taxon>
        <taxon>Embryophyta</taxon>
        <taxon>Tracheophyta</taxon>
        <taxon>Polypodiopsida</taxon>
        <taxon>Polypodiidae</taxon>
        <taxon>Polypodiales</taxon>
        <taxon>Pteridineae</taxon>
        <taxon>Pteridaceae</taxon>
        <taxon>Parkerioideae</taxon>
        <taxon>Ceratopteris</taxon>
    </lineage>
</organism>
<protein>
    <submittedName>
        <fullName evidence="1">Uncharacterized protein</fullName>
    </submittedName>
</protein>
<evidence type="ECO:0000313" key="1">
    <source>
        <dbReference type="EMBL" id="KAH7415197.1"/>
    </source>
</evidence>
<dbReference type="EMBL" id="CM035419">
    <property type="protein sequence ID" value="KAH7415197.1"/>
    <property type="molecule type" value="Genomic_DNA"/>
</dbReference>